<gene>
    <name evidence="4" type="ORF">Q428_02670</name>
</gene>
<dbReference type="Proteomes" id="UP000019681">
    <property type="component" value="Unassembled WGS sequence"/>
</dbReference>
<dbReference type="GO" id="GO:0009847">
    <property type="term" value="P:spore germination"/>
    <property type="evidence" value="ECO:0007669"/>
    <property type="project" value="InterPro"/>
</dbReference>
<evidence type="ECO:0000313" key="4">
    <source>
        <dbReference type="EMBL" id="EYE89357.1"/>
    </source>
</evidence>
<dbReference type="STRING" id="1403537.Q428_02670"/>
<keyword evidence="3" id="KW-0812">Transmembrane</keyword>
<evidence type="ECO:0000256" key="1">
    <source>
        <dbReference type="ARBA" id="ARBA00005278"/>
    </source>
</evidence>
<dbReference type="RefSeq" id="WP_051514844.1">
    <property type="nucleotide sequence ID" value="NZ_AZQP01000005.1"/>
</dbReference>
<sequence length="487" mass="55209">MTFDFLTTNLKENIDNISLKFNNNSNFKLREIIIGENIRSVIFYISGLTDKNEIQDTIIKPLVCNNSFKHDNYDIIDVITKKILYSCDISVIDKINDIDFEILGGKCVLLIENQSKAIVCNVKSSKYRSIQESTTEKSILGAKESFVESIELNLTMIQRKIKNPNFKYENYIIGKETNTQVTLVYVENIIDPIVLNKIKSKISSIDLPMIPYAGFIEQSFDKRVFNIFPATRITEKPDKAVFELVKGKAIILIEEYPGAVILPTTFIEFFQGSEDYSDKPTIASFSRLLRFLAIITVVVLEPMYLTLIYYNSELFPYELISIIISSRQNIPLPPLLEIFTMDLAVEILREGGIRLPNPIGTTLAIVGGIVIGESATKVGLVSSITLFIVAVTVISTFLIPNYQMTLSIRFIRFPLLFLSQMFGFLGLLSGLYLFLIILTKLEFFGVRYFSPFMPMRFSDISDTIIRGPIKTVLSVPKSIKPSIRTKK</sequence>
<comment type="caution">
    <text evidence="4">The sequence shown here is derived from an EMBL/GenBank/DDBJ whole genome shotgun (WGS) entry which is preliminary data.</text>
</comment>
<dbReference type="PANTHER" id="PTHR22550">
    <property type="entry name" value="SPORE GERMINATION PROTEIN"/>
    <property type="match status" value="1"/>
</dbReference>
<reference evidence="4 5" key="1">
    <citation type="journal article" date="2014" name="Genome Announc.">
        <title>Draft Genome Sequence of Fervidicella metallireducens Strain AeBT, an Iron-Reducing Thermoanaerobe from the Great Artesian Basin.</title>
        <authorList>
            <person name="Patel B.K."/>
        </authorList>
    </citation>
    <scope>NUCLEOTIDE SEQUENCE [LARGE SCALE GENOMIC DNA]</scope>
    <source>
        <strain evidence="4 5">AeB</strain>
    </source>
</reference>
<dbReference type="OrthoDB" id="9772630at2"/>
<evidence type="ECO:0000313" key="5">
    <source>
        <dbReference type="Proteomes" id="UP000019681"/>
    </source>
</evidence>
<comment type="similarity">
    <text evidence="1">Belongs to the GerABKA family.</text>
</comment>
<protein>
    <recommendedName>
        <fullName evidence="6">Spore germination protein</fullName>
    </recommendedName>
</protein>
<keyword evidence="3" id="KW-1133">Transmembrane helix</keyword>
<feature type="transmembrane region" description="Helical" evidence="3">
    <location>
        <begin position="288"/>
        <end position="310"/>
    </location>
</feature>
<dbReference type="AlphaFoldDB" id="A0A017RXD2"/>
<evidence type="ECO:0000256" key="3">
    <source>
        <dbReference type="SAM" id="Phobius"/>
    </source>
</evidence>
<name>A0A017RXD2_9CLOT</name>
<feature type="transmembrane region" description="Helical" evidence="3">
    <location>
        <begin position="411"/>
        <end position="438"/>
    </location>
</feature>
<keyword evidence="2 3" id="KW-0472">Membrane</keyword>
<dbReference type="InterPro" id="IPR004995">
    <property type="entry name" value="Spore_Ger"/>
</dbReference>
<feature type="transmembrane region" description="Helical" evidence="3">
    <location>
        <begin position="355"/>
        <end position="372"/>
    </location>
</feature>
<dbReference type="EMBL" id="AZQP01000005">
    <property type="protein sequence ID" value="EYE89357.1"/>
    <property type="molecule type" value="Genomic_DNA"/>
</dbReference>
<dbReference type="Pfam" id="PF03323">
    <property type="entry name" value="GerA"/>
    <property type="match status" value="1"/>
</dbReference>
<accession>A0A017RXD2</accession>
<feature type="transmembrane region" description="Helical" evidence="3">
    <location>
        <begin position="378"/>
        <end position="399"/>
    </location>
</feature>
<organism evidence="4 5">
    <name type="scientific">Fervidicella metallireducens AeB</name>
    <dbReference type="NCBI Taxonomy" id="1403537"/>
    <lineage>
        <taxon>Bacteria</taxon>
        <taxon>Bacillati</taxon>
        <taxon>Bacillota</taxon>
        <taxon>Clostridia</taxon>
        <taxon>Eubacteriales</taxon>
        <taxon>Clostridiaceae</taxon>
        <taxon>Fervidicella</taxon>
    </lineage>
</organism>
<evidence type="ECO:0000256" key="2">
    <source>
        <dbReference type="ARBA" id="ARBA00023136"/>
    </source>
</evidence>
<dbReference type="PANTHER" id="PTHR22550:SF5">
    <property type="entry name" value="LEUCINE ZIPPER PROTEIN 4"/>
    <property type="match status" value="1"/>
</dbReference>
<dbReference type="GO" id="GO:0016020">
    <property type="term" value="C:membrane"/>
    <property type="evidence" value="ECO:0007669"/>
    <property type="project" value="InterPro"/>
</dbReference>
<dbReference type="PIRSF" id="PIRSF005690">
    <property type="entry name" value="GerBA"/>
    <property type="match status" value="1"/>
</dbReference>
<proteinExistence type="inferred from homology"/>
<evidence type="ECO:0008006" key="6">
    <source>
        <dbReference type="Google" id="ProtNLM"/>
    </source>
</evidence>
<dbReference type="InterPro" id="IPR050768">
    <property type="entry name" value="UPF0353/GerABKA_families"/>
</dbReference>
<keyword evidence="5" id="KW-1185">Reference proteome</keyword>